<protein>
    <submittedName>
        <fullName evidence="4">Arsenic resistance N-acetyltransferase ArsN2</fullName>
    </submittedName>
</protein>
<organism evidence="4 5">
    <name type="scientific">Piscinibacterium candidicorallinum</name>
    <dbReference type="NCBI Taxonomy" id="1793872"/>
    <lineage>
        <taxon>Bacteria</taxon>
        <taxon>Pseudomonadati</taxon>
        <taxon>Pseudomonadota</taxon>
        <taxon>Betaproteobacteria</taxon>
        <taxon>Burkholderiales</taxon>
        <taxon>Piscinibacterium</taxon>
    </lineage>
</organism>
<dbReference type="InterPro" id="IPR016181">
    <property type="entry name" value="Acyl_CoA_acyltransferase"/>
</dbReference>
<dbReference type="CDD" id="cd04301">
    <property type="entry name" value="NAT_SF"/>
    <property type="match status" value="1"/>
</dbReference>
<dbReference type="NCBIfam" id="NF040501">
    <property type="entry name" value="resist_ArsN2"/>
    <property type="match status" value="1"/>
</dbReference>
<dbReference type="InterPro" id="IPR050832">
    <property type="entry name" value="Bact_Acetyltransf"/>
</dbReference>
<dbReference type="Pfam" id="PF13508">
    <property type="entry name" value="Acetyltransf_7"/>
    <property type="match status" value="1"/>
</dbReference>
<comment type="caution">
    <text evidence="4">The sequence shown here is derived from an EMBL/GenBank/DDBJ whole genome shotgun (WGS) entry which is preliminary data.</text>
</comment>
<evidence type="ECO:0000259" key="3">
    <source>
        <dbReference type="PROSITE" id="PS51186"/>
    </source>
</evidence>
<evidence type="ECO:0000313" key="5">
    <source>
        <dbReference type="Proteomes" id="UP001595556"/>
    </source>
</evidence>
<proteinExistence type="predicted"/>
<dbReference type="Proteomes" id="UP001595556">
    <property type="component" value="Unassembled WGS sequence"/>
</dbReference>
<evidence type="ECO:0000256" key="1">
    <source>
        <dbReference type="ARBA" id="ARBA00022679"/>
    </source>
</evidence>
<dbReference type="SUPFAM" id="SSF55729">
    <property type="entry name" value="Acyl-CoA N-acyltransferases (Nat)"/>
    <property type="match status" value="1"/>
</dbReference>
<keyword evidence="1" id="KW-0808">Transferase</keyword>
<evidence type="ECO:0000256" key="2">
    <source>
        <dbReference type="ARBA" id="ARBA00023315"/>
    </source>
</evidence>
<evidence type="ECO:0000313" key="4">
    <source>
        <dbReference type="EMBL" id="MFC3148630.1"/>
    </source>
</evidence>
<dbReference type="Gene3D" id="3.40.630.30">
    <property type="match status" value="1"/>
</dbReference>
<keyword evidence="2" id="KW-0012">Acyltransferase</keyword>
<dbReference type="RefSeq" id="WP_377304751.1">
    <property type="nucleotide sequence ID" value="NZ_CP180191.1"/>
</dbReference>
<reference evidence="5" key="1">
    <citation type="journal article" date="2019" name="Int. J. Syst. Evol. Microbiol.">
        <title>The Global Catalogue of Microorganisms (GCM) 10K type strain sequencing project: providing services to taxonomists for standard genome sequencing and annotation.</title>
        <authorList>
            <consortium name="The Broad Institute Genomics Platform"/>
            <consortium name="The Broad Institute Genome Sequencing Center for Infectious Disease"/>
            <person name="Wu L."/>
            <person name="Ma J."/>
        </authorList>
    </citation>
    <scope>NUCLEOTIDE SEQUENCE [LARGE SCALE GENOMIC DNA]</scope>
    <source>
        <strain evidence="5">KCTC 52168</strain>
    </source>
</reference>
<dbReference type="PROSITE" id="PS51186">
    <property type="entry name" value="GNAT"/>
    <property type="match status" value="1"/>
</dbReference>
<dbReference type="PANTHER" id="PTHR43877">
    <property type="entry name" value="AMINOALKYLPHOSPHONATE N-ACETYLTRANSFERASE-RELATED-RELATED"/>
    <property type="match status" value="1"/>
</dbReference>
<name>A0ABV7H864_9BURK</name>
<gene>
    <name evidence="4" type="primary">arsN2</name>
    <name evidence="4" type="ORF">ACFOEN_13440</name>
</gene>
<dbReference type="InterPro" id="IPR000182">
    <property type="entry name" value="GNAT_dom"/>
</dbReference>
<sequence length="159" mass="16268">MPVAQIKMSPQFMAAQTAHLPALHALLAEAGLVTGDLPATLPDAQTQFLLAQLEGAIAGAVGLEHSASQADIALLRSLVVAPAARGTGLGTALLGEAESLARAQGVKQLYLLTTTAAAFFARHGYVICVRDAAPAGIAHSRQFSALCPGSSTLMRKALT</sequence>
<dbReference type="EMBL" id="JBHRTI010000007">
    <property type="protein sequence ID" value="MFC3148630.1"/>
    <property type="molecule type" value="Genomic_DNA"/>
</dbReference>
<keyword evidence="5" id="KW-1185">Reference proteome</keyword>
<feature type="domain" description="N-acetyltransferase" evidence="3">
    <location>
        <begin position="10"/>
        <end position="159"/>
    </location>
</feature>
<accession>A0ABV7H864</accession>